<keyword evidence="7" id="KW-0963">Cytoplasm</keyword>
<dbReference type="InterPro" id="IPR036615">
    <property type="entry name" value="Mur_ligase_C_dom_sf"/>
</dbReference>
<evidence type="ECO:0000256" key="5">
    <source>
        <dbReference type="ARBA" id="ARBA00023306"/>
    </source>
</evidence>
<dbReference type="GO" id="GO:0000287">
    <property type="term" value="F:magnesium ion binding"/>
    <property type="evidence" value="ECO:0007669"/>
    <property type="project" value="UniProtKB-UniRule"/>
</dbReference>
<dbReference type="Pfam" id="PF08245">
    <property type="entry name" value="Mur_ligase_M"/>
    <property type="match status" value="1"/>
</dbReference>
<dbReference type="SUPFAM" id="SSF53244">
    <property type="entry name" value="MurD-like peptide ligases, peptide-binding domain"/>
    <property type="match status" value="1"/>
</dbReference>
<gene>
    <name evidence="7" type="primary">murE</name>
    <name evidence="12" type="ORF">EV191_11643</name>
</gene>
<dbReference type="GO" id="GO:0051301">
    <property type="term" value="P:cell division"/>
    <property type="evidence" value="ECO:0007669"/>
    <property type="project" value="UniProtKB-KW"/>
</dbReference>
<organism evidence="12 13">
    <name type="scientific">Tamaricihabitans halophyticus</name>
    <dbReference type="NCBI Taxonomy" id="1262583"/>
    <lineage>
        <taxon>Bacteria</taxon>
        <taxon>Bacillati</taxon>
        <taxon>Actinomycetota</taxon>
        <taxon>Actinomycetes</taxon>
        <taxon>Pseudonocardiales</taxon>
        <taxon>Pseudonocardiaceae</taxon>
        <taxon>Tamaricihabitans</taxon>
    </lineage>
</organism>
<keyword evidence="5 7" id="KW-0131">Cell cycle</keyword>
<evidence type="ECO:0000256" key="6">
    <source>
        <dbReference type="ARBA" id="ARBA00023316"/>
    </source>
</evidence>
<dbReference type="InterPro" id="IPR000713">
    <property type="entry name" value="Mur_ligase_N"/>
</dbReference>
<keyword evidence="4 7" id="KW-0573">Peptidoglycan synthesis</keyword>
<feature type="domain" description="Mur ligase N-terminal catalytic" evidence="9">
    <location>
        <begin position="56"/>
        <end position="131"/>
    </location>
</feature>
<evidence type="ECO:0000259" key="10">
    <source>
        <dbReference type="Pfam" id="PF02875"/>
    </source>
</evidence>
<evidence type="ECO:0000313" key="12">
    <source>
        <dbReference type="EMBL" id="TCP45401.1"/>
    </source>
</evidence>
<proteinExistence type="inferred from homology"/>
<dbReference type="InterPro" id="IPR035911">
    <property type="entry name" value="MurE/MurF_N"/>
</dbReference>
<evidence type="ECO:0000256" key="8">
    <source>
        <dbReference type="RuleBase" id="RU004135"/>
    </source>
</evidence>
<evidence type="ECO:0000256" key="7">
    <source>
        <dbReference type="HAMAP-Rule" id="MF_00208"/>
    </source>
</evidence>
<evidence type="ECO:0000259" key="11">
    <source>
        <dbReference type="Pfam" id="PF08245"/>
    </source>
</evidence>
<accession>A0A4R2QED1</accession>
<keyword evidence="7" id="KW-0547">Nucleotide-binding</keyword>
<dbReference type="GO" id="GO:0008765">
    <property type="term" value="F:UDP-N-acetylmuramoylalanyl-D-glutamate-2,6-diaminopimelate ligase activity"/>
    <property type="evidence" value="ECO:0007669"/>
    <property type="project" value="UniProtKB-UniRule"/>
</dbReference>
<keyword evidence="7" id="KW-0460">Magnesium</keyword>
<keyword evidence="6 7" id="KW-0961">Cell wall biogenesis/degradation</keyword>
<dbReference type="GO" id="GO:0005737">
    <property type="term" value="C:cytoplasm"/>
    <property type="evidence" value="ECO:0007669"/>
    <property type="project" value="UniProtKB-SubCell"/>
</dbReference>
<feature type="binding site" evidence="7">
    <location>
        <position position="493"/>
    </location>
    <ligand>
        <name>meso-2,6-diaminopimelate</name>
        <dbReference type="ChEBI" id="CHEBI:57791"/>
    </ligand>
</feature>
<reference evidence="12 13" key="1">
    <citation type="submission" date="2019-03" db="EMBL/GenBank/DDBJ databases">
        <title>Genomic Encyclopedia of Type Strains, Phase IV (KMG-IV): sequencing the most valuable type-strain genomes for metagenomic binning, comparative biology and taxonomic classification.</title>
        <authorList>
            <person name="Goeker M."/>
        </authorList>
    </citation>
    <scope>NUCLEOTIDE SEQUENCE [LARGE SCALE GENOMIC DNA]</scope>
    <source>
        <strain evidence="12 13">DSM 45765</strain>
    </source>
</reference>
<comment type="caution">
    <text evidence="12">The sequence shown here is derived from an EMBL/GenBank/DDBJ whole genome shotgun (WGS) entry which is preliminary data.</text>
</comment>
<dbReference type="PANTHER" id="PTHR23135:SF4">
    <property type="entry name" value="UDP-N-ACETYLMURAMOYL-L-ALANYL-D-GLUTAMATE--2,6-DIAMINOPIMELATE LIGASE MURE HOMOLOG, CHLOROPLASTIC"/>
    <property type="match status" value="1"/>
</dbReference>
<evidence type="ECO:0000256" key="2">
    <source>
        <dbReference type="ARBA" id="ARBA00022618"/>
    </source>
</evidence>
<name>A0A4R2QED1_9PSEU</name>
<feature type="binding site" evidence="7">
    <location>
        <position position="225"/>
    </location>
    <ligand>
        <name>UDP-N-acetyl-alpha-D-muramoyl-L-alanyl-D-glutamate</name>
        <dbReference type="ChEBI" id="CHEBI:83900"/>
    </ligand>
</feature>
<feature type="binding site" evidence="7">
    <location>
        <begin position="437"/>
        <end position="440"/>
    </location>
    <ligand>
        <name>meso-2,6-diaminopimelate</name>
        <dbReference type="ChEBI" id="CHEBI:57791"/>
    </ligand>
</feature>
<dbReference type="HAMAP" id="MF_00208">
    <property type="entry name" value="MurE"/>
    <property type="match status" value="1"/>
</dbReference>
<dbReference type="GO" id="GO:0008360">
    <property type="term" value="P:regulation of cell shape"/>
    <property type="evidence" value="ECO:0007669"/>
    <property type="project" value="UniProtKB-KW"/>
</dbReference>
<feature type="binding site" evidence="7">
    <location>
        <position position="61"/>
    </location>
    <ligand>
        <name>UDP-N-acetyl-alpha-D-muramoyl-L-alanyl-D-glutamate</name>
        <dbReference type="ChEBI" id="CHEBI:83900"/>
    </ligand>
</feature>
<dbReference type="NCBIfam" id="TIGR01085">
    <property type="entry name" value="murE"/>
    <property type="match status" value="1"/>
</dbReference>
<comment type="cofactor">
    <cofactor evidence="7">
        <name>Mg(2+)</name>
        <dbReference type="ChEBI" id="CHEBI:18420"/>
    </cofactor>
</comment>
<evidence type="ECO:0000256" key="1">
    <source>
        <dbReference type="ARBA" id="ARBA00005898"/>
    </source>
</evidence>
<comment type="pathway">
    <text evidence="7 8">Cell wall biogenesis; peptidoglycan biosynthesis.</text>
</comment>
<evidence type="ECO:0000259" key="9">
    <source>
        <dbReference type="Pfam" id="PF01225"/>
    </source>
</evidence>
<feature type="domain" description="Mur ligase C-terminal" evidence="10">
    <location>
        <begin position="364"/>
        <end position="495"/>
    </location>
</feature>
<dbReference type="GO" id="GO:0005524">
    <property type="term" value="F:ATP binding"/>
    <property type="evidence" value="ECO:0007669"/>
    <property type="project" value="UniProtKB-UniRule"/>
</dbReference>
<keyword evidence="2 7" id="KW-0132">Cell division</keyword>
<dbReference type="Gene3D" id="3.90.190.20">
    <property type="entry name" value="Mur ligase, C-terminal domain"/>
    <property type="match status" value="1"/>
</dbReference>
<dbReference type="OrthoDB" id="9800958at2"/>
<dbReference type="PANTHER" id="PTHR23135">
    <property type="entry name" value="MUR LIGASE FAMILY MEMBER"/>
    <property type="match status" value="1"/>
</dbReference>
<dbReference type="Gene3D" id="3.40.1190.10">
    <property type="entry name" value="Mur-like, catalytic domain"/>
    <property type="match status" value="1"/>
</dbReference>
<feature type="binding site" evidence="7">
    <location>
        <position position="217"/>
    </location>
    <ligand>
        <name>UDP-N-acetyl-alpha-D-muramoyl-L-alanyl-D-glutamate</name>
        <dbReference type="ChEBI" id="CHEBI:83900"/>
    </ligand>
</feature>
<dbReference type="NCBIfam" id="NF001124">
    <property type="entry name" value="PRK00139.1-2"/>
    <property type="match status" value="1"/>
</dbReference>
<comment type="catalytic activity">
    <reaction evidence="7">
        <text>UDP-N-acetyl-alpha-D-muramoyl-L-alanyl-D-glutamate + meso-2,6-diaminopimelate + ATP = UDP-N-acetyl-alpha-D-muramoyl-L-alanyl-gamma-D-glutamyl-meso-2,6-diaminopimelate + ADP + phosphate + H(+)</text>
        <dbReference type="Rhea" id="RHEA:23676"/>
        <dbReference type="ChEBI" id="CHEBI:15378"/>
        <dbReference type="ChEBI" id="CHEBI:30616"/>
        <dbReference type="ChEBI" id="CHEBI:43474"/>
        <dbReference type="ChEBI" id="CHEBI:57791"/>
        <dbReference type="ChEBI" id="CHEBI:83900"/>
        <dbReference type="ChEBI" id="CHEBI:83905"/>
        <dbReference type="ChEBI" id="CHEBI:456216"/>
        <dbReference type="EC" id="6.3.2.13"/>
    </reaction>
</comment>
<dbReference type="GO" id="GO:0009252">
    <property type="term" value="P:peptidoglycan biosynthetic process"/>
    <property type="evidence" value="ECO:0007669"/>
    <property type="project" value="UniProtKB-UniRule"/>
</dbReference>
<dbReference type="SUPFAM" id="SSF53623">
    <property type="entry name" value="MurD-like peptide ligases, catalytic domain"/>
    <property type="match status" value="1"/>
</dbReference>
<protein>
    <recommendedName>
        <fullName evidence="7">UDP-N-acetylmuramoyl-L-alanyl-D-glutamate--2,6-diaminopimelate ligase</fullName>
        <ecNumber evidence="7">6.3.2.13</ecNumber>
    </recommendedName>
    <alternativeName>
        <fullName evidence="7">Meso-A2pm-adding enzyme</fullName>
    </alternativeName>
    <alternativeName>
        <fullName evidence="7">Meso-diaminopimelate-adding enzyme</fullName>
    </alternativeName>
    <alternativeName>
        <fullName evidence="7">UDP-MurNAc-L-Ala-D-Glu:meso-diaminopimelate ligase</fullName>
    </alternativeName>
    <alternativeName>
        <fullName evidence="7">UDP-MurNAc-tripeptide synthetase</fullName>
    </alternativeName>
    <alternativeName>
        <fullName evidence="7">UDP-N-acetylmuramyl-tripeptide synthetase</fullName>
    </alternativeName>
</protein>
<keyword evidence="13" id="KW-1185">Reference proteome</keyword>
<keyword evidence="3 7" id="KW-0133">Cell shape</keyword>
<dbReference type="EMBL" id="SLXQ01000016">
    <property type="protein sequence ID" value="TCP45401.1"/>
    <property type="molecule type" value="Genomic_DNA"/>
</dbReference>
<feature type="domain" description="Mur ligase central" evidence="11">
    <location>
        <begin position="146"/>
        <end position="342"/>
    </location>
</feature>
<dbReference type="Pfam" id="PF02875">
    <property type="entry name" value="Mur_ligase_C"/>
    <property type="match status" value="1"/>
</dbReference>
<feature type="binding site" evidence="7">
    <location>
        <position position="413"/>
    </location>
    <ligand>
        <name>meso-2,6-diaminopimelate</name>
        <dbReference type="ChEBI" id="CHEBI:57791"/>
    </ligand>
</feature>
<dbReference type="Gene3D" id="3.40.1390.10">
    <property type="entry name" value="MurE/MurF, N-terminal domain"/>
    <property type="match status" value="1"/>
</dbReference>
<dbReference type="SUPFAM" id="SSF63418">
    <property type="entry name" value="MurE/MurF N-terminal domain"/>
    <property type="match status" value="1"/>
</dbReference>
<comment type="similarity">
    <text evidence="1 7">Belongs to the MurCDEF family. MurE subfamily.</text>
</comment>
<keyword evidence="7 12" id="KW-0436">Ligase</keyword>
<evidence type="ECO:0000256" key="3">
    <source>
        <dbReference type="ARBA" id="ARBA00022960"/>
    </source>
</evidence>
<dbReference type="Proteomes" id="UP000294911">
    <property type="component" value="Unassembled WGS sequence"/>
</dbReference>
<feature type="short sequence motif" description="Meso-diaminopimelate recognition motif" evidence="7">
    <location>
        <begin position="437"/>
        <end position="440"/>
    </location>
</feature>
<dbReference type="AlphaFoldDB" id="A0A4R2QED1"/>
<dbReference type="InterPro" id="IPR013221">
    <property type="entry name" value="Mur_ligase_cen"/>
</dbReference>
<comment type="function">
    <text evidence="7">Catalyzes the addition of meso-diaminopimelic acid to the nucleotide precursor UDP-N-acetylmuramoyl-L-alanyl-D-glutamate (UMAG) in the biosynthesis of bacterial cell-wall peptidoglycan.</text>
</comment>
<sequence>MRAKLEGKAVSAPPRPTRIEPVPIGTLVARADARLVPPGNSGQEANFGLEAVEERVTGATLRAQHVLPGDLFAALPGARAHGADFAVDALAAGAAAVLTDEAGAARPALRDAGVPVLVHPDPRGVLGEIAAWIYGEPSLRLAVLGITGTSGKTTTTYLLEAGLRAAGYPTGLIGTVETLIAGQRLNSAFTTPEAPDLQALFAVMVEQGVSHVPMEVSSHALALGRVNGTRFAVGGFTNLSQDHLDFHADMADYFGAKALLFDGRSTTEVVCTDQEWGTRLVRPHTITVATTHAADWTASDIRSTPSGSQHFVLHGPDGFRQPAELPLPGSFNIANALLAAAALHEVAVPAEAIVAGLASVAVPGRMERIDLGQDFTAVVDYAHKPAAVSGGLDAIRARSSGRLIVVLGCGGDRDTAKRPQMGEAAARRSDLLIVTDDNPRSEDPAEIRAAMLAGAESVPAGQRGEVLDIGDRRSAIAMAVRQAAQGDVVIIAGKGHETGQEIAGVVHPFSDRDELEAVIRARLELDTPGEVRA</sequence>
<dbReference type="UniPathway" id="UPA00219"/>
<feature type="binding site" evidence="7">
    <location>
        <begin position="148"/>
        <end position="154"/>
    </location>
    <ligand>
        <name>ATP</name>
        <dbReference type="ChEBI" id="CHEBI:30616"/>
    </ligand>
</feature>
<comment type="subcellular location">
    <subcellularLocation>
        <location evidence="7 8">Cytoplasm</location>
    </subcellularLocation>
</comment>
<comment type="caution">
    <text evidence="7">Lacks conserved residue(s) required for the propagation of feature annotation.</text>
</comment>
<evidence type="ECO:0000313" key="13">
    <source>
        <dbReference type="Proteomes" id="UP000294911"/>
    </source>
</evidence>
<dbReference type="InterPro" id="IPR005761">
    <property type="entry name" value="UDP-N-AcMur-Glu-dNH2Pim_ligase"/>
</dbReference>
<feature type="binding site" evidence="7">
    <location>
        <position position="497"/>
    </location>
    <ligand>
        <name>meso-2,6-diaminopimelate</name>
        <dbReference type="ChEBI" id="CHEBI:57791"/>
    </ligand>
</feature>
<feature type="binding site" evidence="7">
    <location>
        <begin position="190"/>
        <end position="191"/>
    </location>
    <ligand>
        <name>UDP-N-acetyl-alpha-D-muramoyl-L-alanyl-D-glutamate</name>
        <dbReference type="ChEBI" id="CHEBI:83900"/>
    </ligand>
</feature>
<keyword evidence="7" id="KW-0067">ATP-binding</keyword>
<dbReference type="Pfam" id="PF01225">
    <property type="entry name" value="Mur_ligase"/>
    <property type="match status" value="1"/>
</dbReference>
<dbReference type="InterPro" id="IPR036565">
    <property type="entry name" value="Mur-like_cat_sf"/>
</dbReference>
<dbReference type="EC" id="6.3.2.13" evidence="7"/>
<dbReference type="NCBIfam" id="NF001126">
    <property type="entry name" value="PRK00139.1-4"/>
    <property type="match status" value="1"/>
</dbReference>
<comment type="PTM">
    <text evidence="7">Carboxylation is probably crucial for Mg(2+) binding and, consequently, for the gamma-phosphate positioning of ATP.</text>
</comment>
<dbReference type="InterPro" id="IPR004101">
    <property type="entry name" value="Mur_ligase_C"/>
</dbReference>
<evidence type="ECO:0000256" key="4">
    <source>
        <dbReference type="ARBA" id="ARBA00022984"/>
    </source>
</evidence>
<dbReference type="GO" id="GO:0071555">
    <property type="term" value="P:cell wall organization"/>
    <property type="evidence" value="ECO:0007669"/>
    <property type="project" value="UniProtKB-KW"/>
</dbReference>
<feature type="modified residue" description="N6-carboxylysine" evidence="7">
    <location>
        <position position="257"/>
    </location>
</feature>